<feature type="domain" description="ABC3 transporter permease C-terminal" evidence="8">
    <location>
        <begin position="711"/>
        <end position="824"/>
    </location>
</feature>
<evidence type="ECO:0000256" key="2">
    <source>
        <dbReference type="ARBA" id="ARBA00022475"/>
    </source>
</evidence>
<sequence length="832" mass="85372">MFRTTLAGLLAHRLRLMLTSLAIVLGVGFIAGTFVLTDTIDAGFSRSFAADADKVDVVVTPADDADAEDDGILPDRALAAVRAVRGVRDAQPVLSGDAPLIGRDGKVVGDYPTAGVSIPASRIKITSGRTASAAGEAVLDKNTAKAQGFAPGATVAVLDKAGKRHEFRLVGIFDVGLDQNLAYRGAVAFTPETARLVTGAKGFTEIDVVSSGPAPETLRTAVAAAVGSGAKVMTGRERGDELARSNHVDTAFLRTGLLLFAAVALLVAALVIYNTFGILVAQRTREMALLRCIGATRRQVFASIVLESAVVGLLSSVLGLLTGLGLGAAAVATLKAFGADVPTGTVSLSPQTIAIGLCTGVVVTMAAALLPARQATRVPPVAALGTQAEEHTFRTGVVRVVFAALFTVAGAGLTAAGVLQSPGQVALLTVMAGGVLVFFAVLVLGPVIVRPLSGLAGWIPARLFGVPGRLAVDNSRRNPRRAATTTVALTVGVTLMTFMSVLTATVRSTVGDQLDRQFPADYILTAQTGGIPRSIADSLRASRDLSAVTEFRGKKAKVNGHDYEVGTVTRSALGTSVRPEASAGTLDRLGVGNVAVADYVAQDLGVKVGDHVTVTSGGRSVPLTVVAVLKAGVSLLPPFTMAEQTFEQRFGRVDDAQILVNAASGVPAERARAVVEDATAAYPAVKVGSTTEIRGQFDDAIDTVLMVVTGLLALAIVISLLGIANTLSLSVHERTRESALLRALGLTRPQLRGMLSVEALVLGLVGAIVGVVLGVVYGWAATATLTKDVSFRLPVTQILVFIAASGLAGVLAAVLPARRAARASVVGALAAS</sequence>
<dbReference type="PANTHER" id="PTHR30287">
    <property type="entry name" value="MEMBRANE COMPONENT OF PREDICTED ABC SUPERFAMILY METABOLITE UPTAKE TRANSPORTER"/>
    <property type="match status" value="1"/>
</dbReference>
<dbReference type="PANTHER" id="PTHR30287:SF2">
    <property type="entry name" value="BLL1001 PROTEIN"/>
    <property type="match status" value="1"/>
</dbReference>
<dbReference type="RefSeq" id="WP_150939361.1">
    <property type="nucleotide sequence ID" value="NZ_VYTZ01000018.1"/>
</dbReference>
<feature type="transmembrane region" description="Helical" evidence="7">
    <location>
        <begin position="486"/>
        <end position="506"/>
    </location>
</feature>
<feature type="transmembrane region" description="Helical" evidence="7">
    <location>
        <begin position="795"/>
        <end position="815"/>
    </location>
</feature>
<evidence type="ECO:0000256" key="5">
    <source>
        <dbReference type="ARBA" id="ARBA00023136"/>
    </source>
</evidence>
<keyword evidence="11" id="KW-1185">Reference proteome</keyword>
<organism evidence="10 11">
    <name type="scientific">Microbispora cellulosiformans</name>
    <dbReference type="NCBI Taxonomy" id="2614688"/>
    <lineage>
        <taxon>Bacteria</taxon>
        <taxon>Bacillati</taxon>
        <taxon>Actinomycetota</taxon>
        <taxon>Actinomycetes</taxon>
        <taxon>Streptosporangiales</taxon>
        <taxon>Streptosporangiaceae</taxon>
        <taxon>Microbispora</taxon>
    </lineage>
</organism>
<dbReference type="InterPro" id="IPR025857">
    <property type="entry name" value="MacB_PCD"/>
</dbReference>
<comment type="similarity">
    <text evidence="6">Belongs to the ABC-4 integral membrane protein family.</text>
</comment>
<dbReference type="InterPro" id="IPR003838">
    <property type="entry name" value="ABC3_permease_C"/>
</dbReference>
<feature type="transmembrane region" description="Helical" evidence="7">
    <location>
        <begin position="257"/>
        <end position="280"/>
    </location>
</feature>
<feature type="transmembrane region" description="Helical" evidence="7">
    <location>
        <begin position="300"/>
        <end position="332"/>
    </location>
</feature>
<evidence type="ECO:0000313" key="10">
    <source>
        <dbReference type="EMBL" id="KAA9374033.1"/>
    </source>
</evidence>
<feature type="transmembrane region" description="Helical" evidence="7">
    <location>
        <begin position="16"/>
        <end position="36"/>
    </location>
</feature>
<dbReference type="InterPro" id="IPR038766">
    <property type="entry name" value="Membrane_comp_ABC_pdt"/>
</dbReference>
<feature type="transmembrane region" description="Helical" evidence="7">
    <location>
        <begin position="352"/>
        <end position="370"/>
    </location>
</feature>
<evidence type="ECO:0000259" key="9">
    <source>
        <dbReference type="Pfam" id="PF12704"/>
    </source>
</evidence>
<dbReference type="GO" id="GO:0005886">
    <property type="term" value="C:plasma membrane"/>
    <property type="evidence" value="ECO:0007669"/>
    <property type="project" value="UniProtKB-SubCell"/>
</dbReference>
<comment type="caution">
    <text evidence="10">The sequence shown here is derived from an EMBL/GenBank/DDBJ whole genome shotgun (WGS) entry which is preliminary data.</text>
</comment>
<reference evidence="10 11" key="1">
    <citation type="submission" date="2019-09" db="EMBL/GenBank/DDBJ databases">
        <title>Screening of Novel Bioactive Compounds from Soil-Associated.</title>
        <authorList>
            <person name="Gong X."/>
        </authorList>
    </citation>
    <scope>NUCLEOTIDE SEQUENCE [LARGE SCALE GENOMIC DNA]</scope>
    <source>
        <strain evidence="10 11">Gxj-6</strain>
    </source>
</reference>
<evidence type="ECO:0000313" key="11">
    <source>
        <dbReference type="Proteomes" id="UP000327011"/>
    </source>
</evidence>
<feature type="transmembrane region" description="Helical" evidence="7">
    <location>
        <begin position="759"/>
        <end position="780"/>
    </location>
</feature>
<evidence type="ECO:0000259" key="8">
    <source>
        <dbReference type="Pfam" id="PF02687"/>
    </source>
</evidence>
<protein>
    <submittedName>
        <fullName evidence="10">FtsX-like permease family protein</fullName>
    </submittedName>
</protein>
<keyword evidence="5 7" id="KW-0472">Membrane</keyword>
<evidence type="ECO:0000256" key="7">
    <source>
        <dbReference type="SAM" id="Phobius"/>
    </source>
</evidence>
<gene>
    <name evidence="10" type="ORF">F5972_32885</name>
</gene>
<name>A0A5J5JVC7_9ACTN</name>
<feature type="domain" description="MacB-like periplasmic core" evidence="9">
    <location>
        <begin position="17"/>
        <end position="194"/>
    </location>
</feature>
<feature type="transmembrane region" description="Helical" evidence="7">
    <location>
        <begin position="425"/>
        <end position="449"/>
    </location>
</feature>
<feature type="domain" description="MacB-like periplasmic core" evidence="9">
    <location>
        <begin position="483"/>
        <end position="677"/>
    </location>
</feature>
<comment type="subcellular location">
    <subcellularLocation>
        <location evidence="1">Cell membrane</location>
        <topology evidence="1">Multi-pass membrane protein</topology>
    </subcellularLocation>
</comment>
<keyword evidence="2" id="KW-1003">Cell membrane</keyword>
<dbReference type="Proteomes" id="UP000327011">
    <property type="component" value="Unassembled WGS sequence"/>
</dbReference>
<evidence type="ECO:0000256" key="6">
    <source>
        <dbReference type="ARBA" id="ARBA00038076"/>
    </source>
</evidence>
<keyword evidence="4 7" id="KW-1133">Transmembrane helix</keyword>
<dbReference type="EMBL" id="VYTZ01000018">
    <property type="protein sequence ID" value="KAA9374033.1"/>
    <property type="molecule type" value="Genomic_DNA"/>
</dbReference>
<feature type="transmembrane region" description="Helical" evidence="7">
    <location>
        <begin position="704"/>
        <end position="727"/>
    </location>
</feature>
<evidence type="ECO:0000256" key="4">
    <source>
        <dbReference type="ARBA" id="ARBA00022989"/>
    </source>
</evidence>
<feature type="transmembrane region" description="Helical" evidence="7">
    <location>
        <begin position="397"/>
        <end position="419"/>
    </location>
</feature>
<proteinExistence type="inferred from homology"/>
<dbReference type="Pfam" id="PF12704">
    <property type="entry name" value="MacB_PCD"/>
    <property type="match status" value="2"/>
</dbReference>
<feature type="domain" description="ABC3 transporter permease C-terminal" evidence="8">
    <location>
        <begin position="259"/>
        <end position="380"/>
    </location>
</feature>
<evidence type="ECO:0000256" key="3">
    <source>
        <dbReference type="ARBA" id="ARBA00022692"/>
    </source>
</evidence>
<dbReference type="Pfam" id="PF02687">
    <property type="entry name" value="FtsX"/>
    <property type="match status" value="2"/>
</dbReference>
<dbReference type="AlphaFoldDB" id="A0A5J5JVC7"/>
<evidence type="ECO:0000256" key="1">
    <source>
        <dbReference type="ARBA" id="ARBA00004651"/>
    </source>
</evidence>
<accession>A0A5J5JVC7</accession>
<keyword evidence="3 7" id="KW-0812">Transmembrane</keyword>